<protein>
    <recommendedName>
        <fullName evidence="4">Chitooligosaccharide deacetylase</fullName>
    </recommendedName>
    <alternativeName>
        <fullName evidence="6">Nodulation protein B</fullName>
    </alternativeName>
</protein>
<keyword evidence="9" id="KW-1185">Reference proteome</keyword>
<comment type="subcellular location">
    <subcellularLocation>
        <location evidence="2">Secreted</location>
    </subcellularLocation>
</comment>
<evidence type="ECO:0000313" key="8">
    <source>
        <dbReference type="EMBL" id="MBB4020645.1"/>
    </source>
</evidence>
<dbReference type="Proteomes" id="UP000585681">
    <property type="component" value="Unassembled WGS sequence"/>
</dbReference>
<dbReference type="SUPFAM" id="SSF88713">
    <property type="entry name" value="Glycoside hydrolase/deacetylase"/>
    <property type="match status" value="1"/>
</dbReference>
<comment type="function">
    <text evidence="1">Is involved in generating a small heat-stable compound (Nod), an acylated oligomer of N-acetylglucosamine, that stimulates mitosis in various plant protoplasts.</text>
</comment>
<evidence type="ECO:0000256" key="2">
    <source>
        <dbReference type="ARBA" id="ARBA00004613"/>
    </source>
</evidence>
<comment type="similarity">
    <text evidence="3">Belongs to the polysaccharide deacetylase family.</text>
</comment>
<evidence type="ECO:0000256" key="6">
    <source>
        <dbReference type="ARBA" id="ARBA00032976"/>
    </source>
</evidence>
<dbReference type="PROSITE" id="PS51677">
    <property type="entry name" value="NODB"/>
    <property type="match status" value="1"/>
</dbReference>
<dbReference type="InterPro" id="IPR011330">
    <property type="entry name" value="Glyco_hydro/deAcase_b/a-brl"/>
</dbReference>
<proteinExistence type="inferred from homology"/>
<dbReference type="EMBL" id="JACIEQ010000001">
    <property type="protein sequence ID" value="MBB4020645.1"/>
    <property type="molecule type" value="Genomic_DNA"/>
</dbReference>
<name>A0A840C5B4_9RHOB</name>
<dbReference type="InterPro" id="IPR002509">
    <property type="entry name" value="NODB_dom"/>
</dbReference>
<evidence type="ECO:0000259" key="7">
    <source>
        <dbReference type="PROSITE" id="PS51677"/>
    </source>
</evidence>
<dbReference type="GO" id="GO:0016810">
    <property type="term" value="F:hydrolase activity, acting on carbon-nitrogen (but not peptide) bonds"/>
    <property type="evidence" value="ECO:0007669"/>
    <property type="project" value="InterPro"/>
</dbReference>
<dbReference type="PANTHER" id="PTHR34216">
    <property type="match status" value="1"/>
</dbReference>
<evidence type="ECO:0000256" key="4">
    <source>
        <dbReference type="ARBA" id="ARBA00020071"/>
    </source>
</evidence>
<evidence type="ECO:0000256" key="3">
    <source>
        <dbReference type="ARBA" id="ARBA00010973"/>
    </source>
</evidence>
<dbReference type="AlphaFoldDB" id="A0A840C5B4"/>
<feature type="domain" description="NodB homology" evidence="7">
    <location>
        <begin position="61"/>
        <end position="255"/>
    </location>
</feature>
<reference evidence="8" key="1">
    <citation type="submission" date="2020-08" db="EMBL/GenBank/DDBJ databases">
        <title>Genomic Encyclopedia of Type Strains, Phase IV (KMG-IV): sequencing the most valuable type-strain genomes for metagenomic binning, comparative biology and taxonomic classification.</title>
        <authorList>
            <person name="Goeker M."/>
        </authorList>
    </citation>
    <scope>NUCLEOTIDE SEQUENCE [LARGE SCALE GENOMIC DNA]</scope>
    <source>
        <strain evidence="8">DSM 105040</strain>
    </source>
</reference>
<organism evidence="8 9">
    <name type="scientific">Actibacterium naphthalenivorans</name>
    <dbReference type="NCBI Taxonomy" id="1614693"/>
    <lineage>
        <taxon>Bacteria</taxon>
        <taxon>Pseudomonadati</taxon>
        <taxon>Pseudomonadota</taxon>
        <taxon>Alphaproteobacteria</taxon>
        <taxon>Rhodobacterales</taxon>
        <taxon>Roseobacteraceae</taxon>
        <taxon>Actibacterium</taxon>
    </lineage>
</organism>
<dbReference type="GO" id="GO:0005576">
    <property type="term" value="C:extracellular region"/>
    <property type="evidence" value="ECO:0007669"/>
    <property type="project" value="UniProtKB-SubCell"/>
</dbReference>
<comment type="caution">
    <text evidence="8">The sequence shown here is derived from an EMBL/GenBank/DDBJ whole genome shotgun (WGS) entry which is preliminary data.</text>
</comment>
<dbReference type="GO" id="GO:0005975">
    <property type="term" value="P:carbohydrate metabolic process"/>
    <property type="evidence" value="ECO:0007669"/>
    <property type="project" value="InterPro"/>
</dbReference>
<dbReference type="PANTHER" id="PTHR34216:SF3">
    <property type="entry name" value="POLY-BETA-1,6-N-ACETYL-D-GLUCOSAMINE N-DEACETYLASE"/>
    <property type="match status" value="1"/>
</dbReference>
<evidence type="ECO:0000256" key="1">
    <source>
        <dbReference type="ARBA" id="ARBA00003236"/>
    </source>
</evidence>
<dbReference type="CDD" id="cd10918">
    <property type="entry name" value="CE4_NodB_like_5s_6s"/>
    <property type="match status" value="1"/>
</dbReference>
<gene>
    <name evidence="8" type="ORF">GGR17_000436</name>
</gene>
<evidence type="ECO:0000256" key="5">
    <source>
        <dbReference type="ARBA" id="ARBA00022729"/>
    </source>
</evidence>
<dbReference type="RefSeq" id="WP_054538271.1">
    <property type="nucleotide sequence ID" value="NZ_JACIEQ010000001.1"/>
</dbReference>
<sequence>MPGPVVDVLMYHSISGVGGPTCIAPAVFADQMAAIAEAGVPVITLDDLVAARAGGPALPARSVIITFDDGFQDFAETAWPVMKRHGFRPMVYLPTDYIGGVEGWKGIGKPPRPLMGWPCIRDLSIEGVQFGSHTVTHANLNALTPAQLREELATSRREIEARLGRPVVHFAPPYGLANAAVRAAIARHYDTSVGTVLARATDRSDILNLPRLEMFYFTHPQRWRQHLAGRGGAYLLRRKLLRHVREAITNPWDGI</sequence>
<dbReference type="InterPro" id="IPR051398">
    <property type="entry name" value="Polysacch_Deacetylase"/>
</dbReference>
<keyword evidence="5" id="KW-0732">Signal</keyword>
<accession>A0A840C5B4</accession>
<dbReference type="Pfam" id="PF01522">
    <property type="entry name" value="Polysacc_deac_1"/>
    <property type="match status" value="1"/>
</dbReference>
<dbReference type="Gene3D" id="3.20.20.370">
    <property type="entry name" value="Glycoside hydrolase/deacetylase"/>
    <property type="match status" value="1"/>
</dbReference>
<evidence type="ECO:0000313" key="9">
    <source>
        <dbReference type="Proteomes" id="UP000585681"/>
    </source>
</evidence>